<keyword evidence="3" id="KW-1185">Reference proteome</keyword>
<evidence type="ECO:0000313" key="2">
    <source>
        <dbReference type="EMBL" id="PIO14549.1"/>
    </source>
</evidence>
<name>A0A2G9QG08_AQUCT</name>
<dbReference type="EMBL" id="KZ059578">
    <property type="protein sequence ID" value="PIO14549.1"/>
    <property type="molecule type" value="Genomic_DNA"/>
</dbReference>
<feature type="region of interest" description="Disordered" evidence="1">
    <location>
        <begin position="16"/>
        <end position="37"/>
    </location>
</feature>
<protein>
    <submittedName>
        <fullName evidence="2">Uncharacterized protein</fullName>
    </submittedName>
</protein>
<evidence type="ECO:0000313" key="3">
    <source>
        <dbReference type="Proteomes" id="UP000228934"/>
    </source>
</evidence>
<dbReference type="AlphaFoldDB" id="A0A2G9QG08"/>
<proteinExistence type="predicted"/>
<evidence type="ECO:0000256" key="1">
    <source>
        <dbReference type="SAM" id="MobiDB-lite"/>
    </source>
</evidence>
<accession>A0A2G9QG08</accession>
<reference evidence="3" key="1">
    <citation type="journal article" date="2017" name="Nat. Commun.">
        <title>The North American bullfrog draft genome provides insight into hormonal regulation of long noncoding RNA.</title>
        <authorList>
            <person name="Hammond S.A."/>
            <person name="Warren R.L."/>
            <person name="Vandervalk B.P."/>
            <person name="Kucuk E."/>
            <person name="Khan H."/>
            <person name="Gibb E.A."/>
            <person name="Pandoh P."/>
            <person name="Kirk H."/>
            <person name="Zhao Y."/>
            <person name="Jones M."/>
            <person name="Mungall A.J."/>
            <person name="Coope R."/>
            <person name="Pleasance S."/>
            <person name="Moore R.A."/>
            <person name="Holt R.A."/>
            <person name="Round J.M."/>
            <person name="Ohora S."/>
            <person name="Walle B.V."/>
            <person name="Veldhoen N."/>
            <person name="Helbing C.C."/>
            <person name="Birol I."/>
        </authorList>
    </citation>
    <scope>NUCLEOTIDE SEQUENCE [LARGE SCALE GENOMIC DNA]</scope>
</reference>
<dbReference type="Proteomes" id="UP000228934">
    <property type="component" value="Unassembled WGS sequence"/>
</dbReference>
<gene>
    <name evidence="2" type="ORF">AB205_0003960</name>
</gene>
<sequence>MWMLWKKKLVQQCKCTDPHQGDNGVQSGIREDQGKHQ</sequence>
<organism evidence="2 3">
    <name type="scientific">Aquarana catesbeiana</name>
    <name type="common">American bullfrog</name>
    <name type="synonym">Rana catesbeiana</name>
    <dbReference type="NCBI Taxonomy" id="8400"/>
    <lineage>
        <taxon>Eukaryota</taxon>
        <taxon>Metazoa</taxon>
        <taxon>Chordata</taxon>
        <taxon>Craniata</taxon>
        <taxon>Vertebrata</taxon>
        <taxon>Euteleostomi</taxon>
        <taxon>Amphibia</taxon>
        <taxon>Batrachia</taxon>
        <taxon>Anura</taxon>
        <taxon>Neobatrachia</taxon>
        <taxon>Ranoidea</taxon>
        <taxon>Ranidae</taxon>
        <taxon>Aquarana</taxon>
    </lineage>
</organism>